<sequence>MIIIKVTNEAQQFLVKLLNKQNQKSFRIGYNASSR</sequence>
<organism evidence="1 2">
    <name type="scientific">Texcoconibacillus texcoconensis</name>
    <dbReference type="NCBI Taxonomy" id="1095777"/>
    <lineage>
        <taxon>Bacteria</taxon>
        <taxon>Bacillati</taxon>
        <taxon>Bacillota</taxon>
        <taxon>Bacilli</taxon>
        <taxon>Bacillales</taxon>
        <taxon>Bacillaceae</taxon>
        <taxon>Texcoconibacillus</taxon>
    </lineage>
</organism>
<keyword evidence="2" id="KW-1185">Reference proteome</keyword>
<evidence type="ECO:0000313" key="1">
    <source>
        <dbReference type="EMBL" id="MBB5173688.1"/>
    </source>
</evidence>
<dbReference type="Proteomes" id="UP000551878">
    <property type="component" value="Unassembled WGS sequence"/>
</dbReference>
<comment type="caution">
    <text evidence="1">The sequence shown here is derived from an EMBL/GenBank/DDBJ whole genome shotgun (WGS) entry which is preliminary data.</text>
</comment>
<protein>
    <submittedName>
        <fullName evidence="1">Uncharacterized protein</fullName>
    </submittedName>
</protein>
<gene>
    <name evidence="1" type="ORF">HNQ41_001877</name>
</gene>
<name>A0A840QQS5_9BACI</name>
<evidence type="ECO:0000313" key="2">
    <source>
        <dbReference type="Proteomes" id="UP000551878"/>
    </source>
</evidence>
<reference evidence="1 2" key="1">
    <citation type="submission" date="2020-08" db="EMBL/GenBank/DDBJ databases">
        <title>Genomic Encyclopedia of Type Strains, Phase IV (KMG-IV): sequencing the most valuable type-strain genomes for metagenomic binning, comparative biology and taxonomic classification.</title>
        <authorList>
            <person name="Goeker M."/>
        </authorList>
    </citation>
    <scope>NUCLEOTIDE SEQUENCE [LARGE SCALE GENOMIC DNA]</scope>
    <source>
        <strain evidence="1 2">DSM 24696</strain>
    </source>
</reference>
<dbReference type="EMBL" id="JACHHB010000007">
    <property type="protein sequence ID" value="MBB5173688.1"/>
    <property type="molecule type" value="Genomic_DNA"/>
</dbReference>
<accession>A0A840QQS5</accession>
<dbReference type="AlphaFoldDB" id="A0A840QQS5"/>
<proteinExistence type="predicted"/>